<reference evidence="14 15" key="1">
    <citation type="submission" date="2018-10" db="EMBL/GenBank/DDBJ databases">
        <title>Sequencing the genomes of 1000 actinobacteria strains.</title>
        <authorList>
            <person name="Klenk H.-P."/>
        </authorList>
    </citation>
    <scope>NUCLEOTIDE SEQUENCE [LARGE SCALE GENOMIC DNA]</scope>
    <source>
        <strain evidence="14 15">DSM 17894</strain>
    </source>
</reference>
<sequence>MSDYVIALDQGTTSTRAIIFDHSGSIVSTGQLEHEQIFPRAGWVEHDPIEIWNNTREVIGQALSKANITRHDIKAVGITNQRETAVVWDKTTGQPVYNAIVWQDTRTQSIVDRLAKDGGVERYKSIVGLPLATYFSGTKIVWILENVEGAREKAEAGDLLFGTTDSWVLWNLTGGVEGGVHVTDVTNASRTLFMDLETLTWRDDILADFGVPKSMLPEIKSSSEVYGTVSASSLLREVPIAGILGDQQAATFGQAAFDAGESKNTYGTGNFLIFNTGEEIVRSENGLLTTVGYKLGDQPTHYALEGSIAVTGSLIQWLRDNLGIIDSAPEVETLANTVEDNGGVYFVPAFSGLFAPYWRSDARGALVGMTRYVNKGHIARAALEATAFQTREVLDAVNADSGVDLTELKVDGGMTANDALMQFQADILNVPVIRPVVAETTALGAAYAAGLAVGFWETLDDLRANWQESKRWEPNLDVIERERTLRLWKKAVTKTFDWVDGDVN</sequence>
<feature type="binding site" evidence="10">
    <location>
        <position position="12"/>
    </location>
    <ligand>
        <name>ATP</name>
        <dbReference type="ChEBI" id="CHEBI:30616"/>
    </ligand>
</feature>
<dbReference type="Pfam" id="PF00370">
    <property type="entry name" value="FGGY_N"/>
    <property type="match status" value="1"/>
</dbReference>
<evidence type="ECO:0000256" key="5">
    <source>
        <dbReference type="ARBA" id="ARBA00022777"/>
    </source>
</evidence>
<protein>
    <recommendedName>
        <fullName evidence="10">Glycerol kinase</fullName>
        <ecNumber evidence="10">2.7.1.30</ecNumber>
    </recommendedName>
    <alternativeName>
        <fullName evidence="10">ATP:glycerol 3-phosphotransferase</fullName>
    </alternativeName>
    <alternativeName>
        <fullName evidence="10">Glycerokinase</fullName>
        <shortName evidence="10">GK</shortName>
    </alternativeName>
</protein>
<evidence type="ECO:0000313" key="14">
    <source>
        <dbReference type="EMBL" id="RKR75157.1"/>
    </source>
</evidence>
<feature type="binding site" evidence="10">
    <location>
        <position position="14"/>
    </location>
    <ligand>
        <name>ATP</name>
        <dbReference type="ChEBI" id="CHEBI:30616"/>
    </ligand>
</feature>
<dbReference type="SUPFAM" id="SSF53067">
    <property type="entry name" value="Actin-like ATPase domain"/>
    <property type="match status" value="2"/>
</dbReference>
<dbReference type="PANTHER" id="PTHR10196">
    <property type="entry name" value="SUGAR KINASE"/>
    <property type="match status" value="1"/>
</dbReference>
<dbReference type="InterPro" id="IPR018483">
    <property type="entry name" value="Carb_kinase_FGGY_CS"/>
</dbReference>
<feature type="binding site" evidence="10">
    <location>
        <position position="12"/>
    </location>
    <ligand>
        <name>ADP</name>
        <dbReference type="ChEBI" id="CHEBI:456216"/>
    </ligand>
</feature>
<dbReference type="CDD" id="cd07769">
    <property type="entry name" value="ASKHA_NBD_FGGY_GK"/>
    <property type="match status" value="1"/>
</dbReference>
<organism evidence="14 15">
    <name type="scientific">Frondihabitans australicus</name>
    <dbReference type="NCBI Taxonomy" id="386892"/>
    <lineage>
        <taxon>Bacteria</taxon>
        <taxon>Bacillati</taxon>
        <taxon>Actinomycetota</taxon>
        <taxon>Actinomycetes</taxon>
        <taxon>Micrococcales</taxon>
        <taxon>Microbacteriaceae</taxon>
        <taxon>Frondihabitans</taxon>
    </lineage>
</organism>
<dbReference type="PIRSF" id="PIRSF000538">
    <property type="entry name" value="GlpK"/>
    <property type="match status" value="1"/>
</dbReference>
<evidence type="ECO:0000256" key="11">
    <source>
        <dbReference type="RuleBase" id="RU003733"/>
    </source>
</evidence>
<dbReference type="PROSITE" id="PS00445">
    <property type="entry name" value="FGGY_KINASES_2"/>
    <property type="match status" value="1"/>
</dbReference>
<comment type="caution">
    <text evidence="14">The sequence shown here is derived from an EMBL/GenBank/DDBJ whole genome shotgun (WGS) entry which is preliminary data.</text>
</comment>
<gene>
    <name evidence="10" type="primary">glpK</name>
    <name evidence="14" type="ORF">C8E83_2295</name>
</gene>
<feature type="binding site" evidence="10">
    <location>
        <position position="83"/>
    </location>
    <ligand>
        <name>sn-glycerol 3-phosphate</name>
        <dbReference type="ChEBI" id="CHEBI:57597"/>
    </ligand>
</feature>
<dbReference type="RefSeq" id="WP_121369983.1">
    <property type="nucleotide sequence ID" value="NZ_RBKS01000001.1"/>
</dbReference>
<dbReference type="InterPro" id="IPR018485">
    <property type="entry name" value="FGGY_C"/>
</dbReference>
<feature type="binding site" evidence="10">
    <location>
        <position position="134"/>
    </location>
    <ligand>
        <name>sn-glycerol 3-phosphate</name>
        <dbReference type="ChEBI" id="CHEBI:57597"/>
    </ligand>
</feature>
<feature type="binding site" evidence="10">
    <location>
        <position position="246"/>
    </location>
    <ligand>
        <name>sn-glycerol 3-phosphate</name>
        <dbReference type="ChEBI" id="CHEBI:57597"/>
    </ligand>
</feature>
<dbReference type="PROSITE" id="PS00933">
    <property type="entry name" value="FGGY_KINASES_1"/>
    <property type="match status" value="1"/>
</dbReference>
<dbReference type="UniPathway" id="UPA00618">
    <property type="reaction ID" value="UER00672"/>
</dbReference>
<dbReference type="AlphaFoldDB" id="A0A495IGP0"/>
<feature type="binding site" evidence="10">
    <location>
        <position position="12"/>
    </location>
    <ligand>
        <name>sn-glycerol 3-phosphate</name>
        <dbReference type="ChEBI" id="CHEBI:57597"/>
    </ligand>
</feature>
<dbReference type="EMBL" id="RBKS01000001">
    <property type="protein sequence ID" value="RKR75157.1"/>
    <property type="molecule type" value="Genomic_DNA"/>
</dbReference>
<keyword evidence="4 10" id="KW-0547">Nucleotide-binding</keyword>
<feature type="binding site" evidence="10">
    <location>
        <position position="82"/>
    </location>
    <ligand>
        <name>sn-glycerol 3-phosphate</name>
        <dbReference type="ChEBI" id="CHEBI:57597"/>
    </ligand>
</feature>
<dbReference type="InterPro" id="IPR005999">
    <property type="entry name" value="Glycerol_kin"/>
</dbReference>
<feature type="binding site" evidence="10">
    <location>
        <position position="83"/>
    </location>
    <ligand>
        <name>glycerol</name>
        <dbReference type="ChEBI" id="CHEBI:17754"/>
    </ligand>
</feature>
<feature type="binding site" evidence="10">
    <location>
        <position position="413"/>
    </location>
    <ligand>
        <name>ATP</name>
        <dbReference type="ChEBI" id="CHEBI:30616"/>
    </ligand>
</feature>
<feature type="binding site" evidence="10">
    <location>
        <position position="246"/>
    </location>
    <ligand>
        <name>glycerol</name>
        <dbReference type="ChEBI" id="CHEBI:17754"/>
    </ligand>
</feature>
<dbReference type="FunFam" id="3.30.420.40:FF:000007">
    <property type="entry name" value="Glycerol kinase"/>
    <property type="match status" value="1"/>
</dbReference>
<evidence type="ECO:0000313" key="15">
    <source>
        <dbReference type="Proteomes" id="UP000280008"/>
    </source>
</evidence>
<evidence type="ECO:0000256" key="2">
    <source>
        <dbReference type="ARBA" id="ARBA00009156"/>
    </source>
</evidence>
<dbReference type="Proteomes" id="UP000280008">
    <property type="component" value="Unassembled WGS sequence"/>
</dbReference>
<feature type="binding site" evidence="10">
    <location>
        <position position="316"/>
    </location>
    <ligand>
        <name>ATP</name>
        <dbReference type="ChEBI" id="CHEBI:30616"/>
    </ligand>
</feature>
<evidence type="ECO:0000256" key="8">
    <source>
        <dbReference type="ARBA" id="ARBA00052101"/>
    </source>
</evidence>
<feature type="binding site" evidence="10">
    <location>
        <position position="312"/>
    </location>
    <ligand>
        <name>ATP</name>
        <dbReference type="ChEBI" id="CHEBI:30616"/>
    </ligand>
</feature>
<evidence type="ECO:0000256" key="9">
    <source>
        <dbReference type="ARBA" id="ARBA00054633"/>
    </source>
</evidence>
<keyword evidence="5 10" id="KW-0418">Kinase</keyword>
<evidence type="ECO:0000256" key="4">
    <source>
        <dbReference type="ARBA" id="ARBA00022741"/>
    </source>
</evidence>
<evidence type="ECO:0000256" key="1">
    <source>
        <dbReference type="ARBA" id="ARBA00005190"/>
    </source>
</evidence>
<feature type="binding site" evidence="10">
    <location>
        <position position="312"/>
    </location>
    <ligand>
        <name>ADP</name>
        <dbReference type="ChEBI" id="CHEBI:456216"/>
    </ligand>
</feature>
<dbReference type="EC" id="2.7.1.30" evidence="10"/>
<dbReference type="Pfam" id="PF02782">
    <property type="entry name" value="FGGY_C"/>
    <property type="match status" value="1"/>
</dbReference>
<feature type="binding site" evidence="10">
    <location>
        <position position="247"/>
    </location>
    <ligand>
        <name>glycerol</name>
        <dbReference type="ChEBI" id="CHEBI:17754"/>
    </ligand>
</feature>
<evidence type="ECO:0000256" key="6">
    <source>
        <dbReference type="ARBA" id="ARBA00022798"/>
    </source>
</evidence>
<comment type="similarity">
    <text evidence="2 10 11">Belongs to the FGGY kinase family.</text>
</comment>
<feature type="binding site" evidence="10">
    <location>
        <position position="134"/>
    </location>
    <ligand>
        <name>glycerol</name>
        <dbReference type="ChEBI" id="CHEBI:17754"/>
    </ligand>
</feature>
<dbReference type="GO" id="GO:0005524">
    <property type="term" value="F:ATP binding"/>
    <property type="evidence" value="ECO:0007669"/>
    <property type="project" value="UniProtKB-UniRule"/>
</dbReference>
<dbReference type="PANTHER" id="PTHR10196:SF69">
    <property type="entry name" value="GLYCEROL KINASE"/>
    <property type="match status" value="1"/>
</dbReference>
<feature type="binding site" evidence="10">
    <location>
        <position position="417"/>
    </location>
    <ligand>
        <name>ADP</name>
        <dbReference type="ChEBI" id="CHEBI:456216"/>
    </ligand>
</feature>
<evidence type="ECO:0000256" key="3">
    <source>
        <dbReference type="ARBA" id="ARBA00022679"/>
    </source>
</evidence>
<dbReference type="GO" id="GO:0019563">
    <property type="term" value="P:glycerol catabolic process"/>
    <property type="evidence" value="ECO:0007669"/>
    <property type="project" value="UniProtKB-UniRule"/>
</dbReference>
<dbReference type="NCBIfam" id="NF000756">
    <property type="entry name" value="PRK00047.1"/>
    <property type="match status" value="1"/>
</dbReference>
<comment type="catalytic activity">
    <reaction evidence="8 10">
        <text>glycerol + ATP = sn-glycerol 3-phosphate + ADP + H(+)</text>
        <dbReference type="Rhea" id="RHEA:21644"/>
        <dbReference type="ChEBI" id="CHEBI:15378"/>
        <dbReference type="ChEBI" id="CHEBI:17754"/>
        <dbReference type="ChEBI" id="CHEBI:30616"/>
        <dbReference type="ChEBI" id="CHEBI:57597"/>
        <dbReference type="ChEBI" id="CHEBI:456216"/>
        <dbReference type="EC" id="2.7.1.30"/>
    </reaction>
</comment>
<feature type="domain" description="Carbohydrate kinase FGGY N-terminal" evidence="12">
    <location>
        <begin position="4"/>
        <end position="253"/>
    </location>
</feature>
<dbReference type="FunFam" id="3.30.420.40:FF:000008">
    <property type="entry name" value="Glycerol kinase"/>
    <property type="match status" value="1"/>
</dbReference>
<keyword evidence="3 10" id="KW-0808">Transferase</keyword>
<accession>A0A495IGP0</accession>
<feature type="domain" description="Carbohydrate kinase FGGY C-terminal" evidence="13">
    <location>
        <begin position="264"/>
        <end position="452"/>
    </location>
</feature>
<feature type="binding site" evidence="10">
    <location>
        <position position="16"/>
    </location>
    <ligand>
        <name>ADP</name>
        <dbReference type="ChEBI" id="CHEBI:456216"/>
    </ligand>
</feature>
<dbReference type="NCBIfam" id="TIGR01311">
    <property type="entry name" value="glycerol_kin"/>
    <property type="match status" value="1"/>
</dbReference>
<keyword evidence="15" id="KW-1185">Reference proteome</keyword>
<dbReference type="GO" id="GO:0005829">
    <property type="term" value="C:cytosol"/>
    <property type="evidence" value="ECO:0007669"/>
    <property type="project" value="TreeGrafter"/>
</dbReference>
<feature type="binding site" evidence="10">
    <location>
        <position position="13"/>
    </location>
    <ligand>
        <name>ATP</name>
        <dbReference type="ChEBI" id="CHEBI:30616"/>
    </ligand>
</feature>
<keyword evidence="6 10" id="KW-0319">Glycerol metabolism</keyword>
<comment type="activity regulation">
    <text evidence="10">Inhibited by fructose 1,6-bisphosphate (FBP).</text>
</comment>
<keyword evidence="7 10" id="KW-0067">ATP-binding</keyword>
<dbReference type="InterPro" id="IPR000577">
    <property type="entry name" value="Carb_kinase_FGGY"/>
</dbReference>
<evidence type="ECO:0000256" key="7">
    <source>
        <dbReference type="ARBA" id="ARBA00022840"/>
    </source>
</evidence>
<name>A0A495IGP0_9MICO</name>
<feature type="binding site" evidence="10">
    <location>
        <position position="268"/>
    </location>
    <ligand>
        <name>ADP</name>
        <dbReference type="ChEBI" id="CHEBI:456216"/>
    </ligand>
</feature>
<dbReference type="GO" id="GO:0004370">
    <property type="term" value="F:glycerol kinase activity"/>
    <property type="evidence" value="ECO:0007669"/>
    <property type="project" value="UniProtKB-UniRule"/>
</dbReference>
<feature type="binding site" evidence="10">
    <location>
        <position position="413"/>
    </location>
    <ligand>
        <name>ADP</name>
        <dbReference type="ChEBI" id="CHEBI:456216"/>
    </ligand>
</feature>
<proteinExistence type="inferred from homology"/>
<dbReference type="HAMAP" id="MF_00186">
    <property type="entry name" value="Glycerol_kin"/>
    <property type="match status" value="1"/>
</dbReference>
<evidence type="ECO:0000256" key="10">
    <source>
        <dbReference type="HAMAP-Rule" id="MF_00186"/>
    </source>
</evidence>
<dbReference type="Gene3D" id="3.30.420.40">
    <property type="match status" value="2"/>
</dbReference>
<feature type="binding site" evidence="10">
    <location>
        <position position="268"/>
    </location>
    <ligand>
        <name>ATP</name>
        <dbReference type="ChEBI" id="CHEBI:30616"/>
    </ligand>
</feature>
<feature type="binding site" evidence="10">
    <location>
        <position position="82"/>
    </location>
    <ligand>
        <name>glycerol</name>
        <dbReference type="ChEBI" id="CHEBI:17754"/>
    </ligand>
</feature>
<comment type="function">
    <text evidence="9 10">Key enzyme in the regulation of glycerol uptake and metabolism. Catalyzes the phosphorylation of glycerol to yield sn-glycerol 3-phosphate.</text>
</comment>
<dbReference type="GO" id="GO:0006072">
    <property type="term" value="P:glycerol-3-phosphate metabolic process"/>
    <property type="evidence" value="ECO:0007669"/>
    <property type="project" value="InterPro"/>
</dbReference>
<evidence type="ECO:0000259" key="13">
    <source>
        <dbReference type="Pfam" id="PF02782"/>
    </source>
</evidence>
<dbReference type="InterPro" id="IPR043129">
    <property type="entry name" value="ATPase_NBD"/>
</dbReference>
<evidence type="ECO:0000259" key="12">
    <source>
        <dbReference type="Pfam" id="PF00370"/>
    </source>
</evidence>
<dbReference type="OrthoDB" id="9805576at2"/>
<dbReference type="InterPro" id="IPR018484">
    <property type="entry name" value="FGGY_N"/>
</dbReference>
<comment type="pathway">
    <text evidence="1 10">Polyol metabolism; glycerol degradation via glycerol kinase pathway; sn-glycerol 3-phosphate from glycerol: step 1/1.</text>
</comment>